<evidence type="ECO:0000313" key="6">
    <source>
        <dbReference type="EMBL" id="MXU65878.1"/>
    </source>
</evidence>
<dbReference type="Pfam" id="PF00126">
    <property type="entry name" value="HTH_1"/>
    <property type="match status" value="1"/>
</dbReference>
<evidence type="ECO:0000259" key="5">
    <source>
        <dbReference type="PROSITE" id="PS50931"/>
    </source>
</evidence>
<dbReference type="SUPFAM" id="SSF53850">
    <property type="entry name" value="Periplasmic binding protein-like II"/>
    <property type="match status" value="1"/>
</dbReference>
<comment type="caution">
    <text evidence="6">The sequence shown here is derived from an EMBL/GenBank/DDBJ whole genome shotgun (WGS) entry which is preliminary data.</text>
</comment>
<dbReference type="RefSeq" id="WP_160855198.1">
    <property type="nucleotide sequence ID" value="NZ_WUWG01000003.1"/>
</dbReference>
<accession>A0A6B0TWJ9</accession>
<dbReference type="InterPro" id="IPR005119">
    <property type="entry name" value="LysR_subst-bd"/>
</dbReference>
<proteinExistence type="inferred from homology"/>
<evidence type="ECO:0000256" key="2">
    <source>
        <dbReference type="ARBA" id="ARBA00023015"/>
    </source>
</evidence>
<feature type="domain" description="HTH lysR-type" evidence="5">
    <location>
        <begin position="1"/>
        <end position="58"/>
    </location>
</feature>
<evidence type="ECO:0000256" key="1">
    <source>
        <dbReference type="ARBA" id="ARBA00009437"/>
    </source>
</evidence>
<sequence length="296" mass="32471">MKWDDLRVFLQVARQQRLLSAARQLALDPATVGRRITALETALGAKLFDRSPQGYALTEAGSNLLAHAQSMESLAAAASEEVGGHADRLSGHVRIGAPDGVSNFLLPRVCADLNRDNPDLSVQIVALPRMFSLSKREADLAITLSPPSAGRVKIQKIGGYRLRLYATRDWADSVRPRSLSDLRSQRGIGYIPDMIFDKELDYFASIGRDMAPALASNSLIVQLNWALAGAGYCILPDFVAEGFDRLVPLLRDELSLSRSLYLIRHQDDARVARISKTAAHLVTGMREDLARLARLA</sequence>
<reference evidence="6 7" key="1">
    <citation type="submission" date="2019-12" db="EMBL/GenBank/DDBJ databases">
        <title>Strain KN286 was isolated from seawater, which was collected from Caroline Seamount in the tropical western Pacific.</title>
        <authorList>
            <person name="Wang Q."/>
        </authorList>
    </citation>
    <scope>NUCLEOTIDE SEQUENCE [LARGE SCALE GENOMIC DNA]</scope>
    <source>
        <strain evidence="6 7">KN286</strain>
    </source>
</reference>
<keyword evidence="3" id="KW-0238">DNA-binding</keyword>
<dbReference type="InterPro" id="IPR050176">
    <property type="entry name" value="LTTR"/>
</dbReference>
<dbReference type="EMBL" id="WUWG01000003">
    <property type="protein sequence ID" value="MXU65878.1"/>
    <property type="molecule type" value="Genomic_DNA"/>
</dbReference>
<evidence type="ECO:0000256" key="3">
    <source>
        <dbReference type="ARBA" id="ARBA00023125"/>
    </source>
</evidence>
<dbReference type="InterPro" id="IPR036388">
    <property type="entry name" value="WH-like_DNA-bd_sf"/>
</dbReference>
<comment type="similarity">
    <text evidence="1">Belongs to the LysR transcriptional regulatory family.</text>
</comment>
<dbReference type="PANTHER" id="PTHR30579:SF3">
    <property type="entry name" value="TRANSCRIPTIONAL REGULATORY PROTEIN"/>
    <property type="match status" value="1"/>
</dbReference>
<name>A0A6B0TWJ9_9RHOB</name>
<evidence type="ECO:0000313" key="7">
    <source>
        <dbReference type="Proteomes" id="UP000436016"/>
    </source>
</evidence>
<gene>
    <name evidence="6" type="ORF">GSH16_10485</name>
</gene>
<dbReference type="CDD" id="cd05466">
    <property type="entry name" value="PBP2_LTTR_substrate"/>
    <property type="match status" value="1"/>
</dbReference>
<dbReference type="GO" id="GO:0003700">
    <property type="term" value="F:DNA-binding transcription factor activity"/>
    <property type="evidence" value="ECO:0007669"/>
    <property type="project" value="InterPro"/>
</dbReference>
<dbReference type="GO" id="GO:0003677">
    <property type="term" value="F:DNA binding"/>
    <property type="evidence" value="ECO:0007669"/>
    <property type="project" value="UniProtKB-KW"/>
</dbReference>
<dbReference type="Gene3D" id="1.10.10.10">
    <property type="entry name" value="Winged helix-like DNA-binding domain superfamily/Winged helix DNA-binding domain"/>
    <property type="match status" value="1"/>
</dbReference>
<dbReference type="SUPFAM" id="SSF46785">
    <property type="entry name" value="Winged helix' DNA-binding domain"/>
    <property type="match status" value="1"/>
</dbReference>
<dbReference type="Proteomes" id="UP000436016">
    <property type="component" value="Unassembled WGS sequence"/>
</dbReference>
<dbReference type="InterPro" id="IPR000847">
    <property type="entry name" value="LysR_HTH_N"/>
</dbReference>
<dbReference type="PANTHER" id="PTHR30579">
    <property type="entry name" value="TRANSCRIPTIONAL REGULATOR"/>
    <property type="match status" value="1"/>
</dbReference>
<evidence type="ECO:0000256" key="4">
    <source>
        <dbReference type="ARBA" id="ARBA00023163"/>
    </source>
</evidence>
<keyword evidence="2" id="KW-0805">Transcription regulation</keyword>
<keyword evidence="7" id="KW-1185">Reference proteome</keyword>
<dbReference type="Gene3D" id="3.40.190.290">
    <property type="match status" value="1"/>
</dbReference>
<dbReference type="InterPro" id="IPR036390">
    <property type="entry name" value="WH_DNA-bd_sf"/>
</dbReference>
<dbReference type="AlphaFoldDB" id="A0A6B0TWJ9"/>
<dbReference type="PROSITE" id="PS50931">
    <property type="entry name" value="HTH_LYSR"/>
    <property type="match status" value="1"/>
</dbReference>
<dbReference type="Pfam" id="PF03466">
    <property type="entry name" value="LysR_substrate"/>
    <property type="match status" value="1"/>
</dbReference>
<organism evidence="6 7">
    <name type="scientific">Oceanomicrobium pacificus</name>
    <dbReference type="NCBI Taxonomy" id="2692916"/>
    <lineage>
        <taxon>Bacteria</taxon>
        <taxon>Pseudomonadati</taxon>
        <taxon>Pseudomonadota</taxon>
        <taxon>Alphaproteobacteria</taxon>
        <taxon>Rhodobacterales</taxon>
        <taxon>Paracoccaceae</taxon>
        <taxon>Oceanomicrobium</taxon>
    </lineage>
</organism>
<keyword evidence="4" id="KW-0804">Transcription</keyword>
<protein>
    <submittedName>
        <fullName evidence="6">LysR family transcriptional regulator</fullName>
    </submittedName>
</protein>